<keyword evidence="3" id="KW-1185">Reference proteome</keyword>
<feature type="region of interest" description="Disordered" evidence="1">
    <location>
        <begin position="52"/>
        <end position="84"/>
    </location>
</feature>
<reference evidence="2 3" key="1">
    <citation type="submission" date="2021-03" db="EMBL/GenBank/DDBJ databases">
        <title>Sequencing the genomes of 1000 actinobacteria strains.</title>
        <authorList>
            <person name="Klenk H.-P."/>
        </authorList>
    </citation>
    <scope>NUCLEOTIDE SEQUENCE [LARGE SCALE GENOMIC DNA]</scope>
    <source>
        <strain evidence="2 3">DSM 45256</strain>
    </source>
</reference>
<dbReference type="EMBL" id="JAGINU010000001">
    <property type="protein sequence ID" value="MBP2366849.1"/>
    <property type="molecule type" value="Genomic_DNA"/>
</dbReference>
<feature type="region of interest" description="Disordered" evidence="1">
    <location>
        <begin position="101"/>
        <end position="121"/>
    </location>
</feature>
<evidence type="ECO:0000256" key="1">
    <source>
        <dbReference type="SAM" id="MobiDB-lite"/>
    </source>
</evidence>
<sequence>MTGLVAASAAVAGHVRRVGAGGLEPDLFACRREPRLGCPGVGSGARTRCDRRAVTSGDGDSADAAAWASPRTNSTAAHSGRQSVREVETETVTHASPIRLIRDGCSGRPHRDTGPLPGQHTSWRRYRRHRRLSLRSHAKTIGLTTYQYKVSCISSCSAAGAWTPAQQSQPPPTCTAWSEPGRGNSRLIPSRATSSGRAHSLQGAVAPLVEPPVGPHRRFCRPGGDQSAGNDPSPLRGPGQHRRAHDGRGAPVGDEQFRRPERLSPCSAVPQRYEHGGRVGSDRGQSGMM</sequence>
<feature type="compositionally biased region" description="Basic and acidic residues" evidence="1">
    <location>
        <begin position="272"/>
        <end position="281"/>
    </location>
</feature>
<name>A0ABS4VTG6_9PSEU</name>
<gene>
    <name evidence="2" type="ORF">JOF36_002545</name>
</gene>
<organism evidence="2 3">
    <name type="scientific">Pseudonocardia parietis</name>
    <dbReference type="NCBI Taxonomy" id="570936"/>
    <lineage>
        <taxon>Bacteria</taxon>
        <taxon>Bacillati</taxon>
        <taxon>Actinomycetota</taxon>
        <taxon>Actinomycetes</taxon>
        <taxon>Pseudonocardiales</taxon>
        <taxon>Pseudonocardiaceae</taxon>
        <taxon>Pseudonocardia</taxon>
    </lineage>
</organism>
<comment type="caution">
    <text evidence="2">The sequence shown here is derived from an EMBL/GenBank/DDBJ whole genome shotgun (WGS) entry which is preliminary data.</text>
</comment>
<feature type="compositionally biased region" description="Polar residues" evidence="1">
    <location>
        <begin position="70"/>
        <end position="82"/>
    </location>
</feature>
<proteinExistence type="predicted"/>
<accession>A0ABS4VTG6</accession>
<dbReference type="Proteomes" id="UP001519295">
    <property type="component" value="Unassembled WGS sequence"/>
</dbReference>
<evidence type="ECO:0000313" key="2">
    <source>
        <dbReference type="EMBL" id="MBP2366849.1"/>
    </source>
</evidence>
<feature type="compositionally biased region" description="Low complexity" evidence="1">
    <location>
        <begin position="56"/>
        <end position="69"/>
    </location>
</feature>
<feature type="region of interest" description="Disordered" evidence="1">
    <location>
        <begin position="162"/>
        <end position="289"/>
    </location>
</feature>
<protein>
    <submittedName>
        <fullName evidence="2">Uncharacterized protein</fullName>
    </submittedName>
</protein>
<evidence type="ECO:0000313" key="3">
    <source>
        <dbReference type="Proteomes" id="UP001519295"/>
    </source>
</evidence>